<reference evidence="1 2" key="1">
    <citation type="journal article" name="Nat. Commun.">
        <title>Undinarchaeota illuminate DPANN phylogeny and the impact of gene transfer on archaeal evolution.</title>
        <authorList>
            <person name="Dombrowski N."/>
            <person name="Williams T.A."/>
            <person name="Sun J."/>
            <person name="Woodcroft B.J."/>
            <person name="Lee J.H."/>
            <person name="Minh B.Q."/>
            <person name="Rinke C."/>
            <person name="Spang A."/>
        </authorList>
    </citation>
    <scope>NUCLEOTIDE SEQUENCE [LARGE SCALE GENOMIC DNA]</scope>
    <source>
        <strain evidence="1">MAG_bin1129</strain>
    </source>
</reference>
<sequence>MEEENKNGYGIAFDDRGTIYIGYASRVQKEIDEVMVGWENQIVVLEIVAWDKEKNEPRYRKRTMGAIVAPLIHWEKFENLEKFLQKYNEHKPDFVRVLKQASLQGL</sequence>
<gene>
    <name evidence="1" type="ORF">H1016_00620</name>
</gene>
<proteinExistence type="predicted"/>
<comment type="caution">
    <text evidence="1">The sequence shown here is derived from an EMBL/GenBank/DDBJ whole genome shotgun (WGS) entry which is preliminary data.</text>
</comment>
<keyword evidence="2" id="KW-1185">Reference proteome</keyword>
<name>A0A832V0U4_9ARCH</name>
<organism evidence="1 2">
    <name type="scientific">Candidatus Naiadarchaeum limnaeum</name>
    <dbReference type="NCBI Taxonomy" id="2756139"/>
    <lineage>
        <taxon>Archaea</taxon>
        <taxon>Candidatus Undinarchaeota</taxon>
        <taxon>Candidatus Undinarchaeia</taxon>
        <taxon>Candidatus Naiadarchaeales</taxon>
        <taxon>Candidatus Naiadarchaeaceae</taxon>
        <taxon>Candidatus Naiadarchaeum</taxon>
    </lineage>
</organism>
<accession>A0A832V0U4</accession>
<protein>
    <submittedName>
        <fullName evidence="1">Uncharacterized protein</fullName>
    </submittedName>
</protein>
<dbReference type="Proteomes" id="UP000646946">
    <property type="component" value="Unassembled WGS sequence"/>
</dbReference>
<dbReference type="AlphaFoldDB" id="A0A832V0U4"/>
<evidence type="ECO:0000313" key="1">
    <source>
        <dbReference type="EMBL" id="HIK00026.1"/>
    </source>
</evidence>
<dbReference type="EMBL" id="DVAB01000007">
    <property type="protein sequence ID" value="HIK00026.1"/>
    <property type="molecule type" value="Genomic_DNA"/>
</dbReference>
<evidence type="ECO:0000313" key="2">
    <source>
        <dbReference type="Proteomes" id="UP000646946"/>
    </source>
</evidence>